<keyword evidence="1" id="KW-0472">Membrane</keyword>
<accession>F3KI13</accession>
<protein>
    <recommendedName>
        <fullName evidence="3">CARDB domain-containing protein</fullName>
    </recommendedName>
</protein>
<keyword evidence="1" id="KW-0812">Transmembrane</keyword>
<dbReference type="STRING" id="886738.Nlim_0104"/>
<evidence type="ECO:0000313" key="2">
    <source>
        <dbReference type="EMBL" id="EGG43054.1"/>
    </source>
</evidence>
<dbReference type="EMBL" id="AEGP01000014">
    <property type="protein sequence ID" value="EGG43054.1"/>
    <property type="molecule type" value="Genomic_DNA"/>
</dbReference>
<feature type="transmembrane region" description="Helical" evidence="1">
    <location>
        <begin position="6"/>
        <end position="29"/>
    </location>
</feature>
<comment type="caution">
    <text evidence="2">The sequence shown here is derived from an EMBL/GenBank/DDBJ whole genome shotgun (WGS) entry which is preliminary data.</text>
</comment>
<sequence>MSVKIYFFVGVVILIIATVGFGASLNTVLKLHKIGSADNIVVSKPTVDVTNTVLNISGVNAISATVTVKNIDSVSHTYRICMIVKAGDLISDTSGSGADCSNTASISASNTGSTTITFAIPRTTNNLSYWNMAVHQIV</sequence>
<dbReference type="Proteomes" id="UP000004348">
    <property type="component" value="Chromosome"/>
</dbReference>
<evidence type="ECO:0008006" key="3">
    <source>
        <dbReference type="Google" id="ProtNLM"/>
    </source>
</evidence>
<dbReference type="HOGENOM" id="CLU_1850539_0_0_2"/>
<evidence type="ECO:0000256" key="1">
    <source>
        <dbReference type="SAM" id="Phobius"/>
    </source>
</evidence>
<reference evidence="2" key="1">
    <citation type="journal article" date="2011" name="PLoS ONE">
        <title>Genome of a low-salinity ammonia-oxidizing archaeon determined by single-cell and metagenomic analysis.</title>
        <authorList>
            <person name="Blainey P.C."/>
            <person name="Mosier A.C."/>
            <person name="Potanina A."/>
            <person name="Francis C.A."/>
            <person name="Quake S.R."/>
        </authorList>
    </citation>
    <scope>NUCLEOTIDE SEQUENCE [LARGE SCALE GENOMIC DNA]</scope>
    <source>
        <strain evidence="2">SFB1</strain>
    </source>
</reference>
<keyword evidence="1" id="KW-1133">Transmembrane helix</keyword>
<proteinExistence type="predicted"/>
<gene>
    <name evidence="2" type="ORF">Nlim_0104</name>
</gene>
<organism evidence="2">
    <name type="scientific">Candidatus Nitrosarchaeum limnium SFB1</name>
    <dbReference type="NCBI Taxonomy" id="886738"/>
    <lineage>
        <taxon>Archaea</taxon>
        <taxon>Nitrososphaerota</taxon>
        <taxon>Nitrososphaeria</taxon>
        <taxon>Nitrosopumilales</taxon>
        <taxon>Nitrosopumilaceae</taxon>
        <taxon>Nitrosarchaeum</taxon>
    </lineage>
</organism>
<name>F3KI13_9ARCH</name>
<dbReference type="AlphaFoldDB" id="F3KI13"/>